<proteinExistence type="predicted"/>
<name>A0AAE3J6B7_9FIRM</name>
<reference evidence="4 5" key="1">
    <citation type="submission" date="2021-10" db="EMBL/GenBank/DDBJ databases">
        <title>Anaerobic single-cell dispensing facilitates the cultivation of human gut bacteria.</title>
        <authorList>
            <person name="Afrizal A."/>
        </authorList>
    </citation>
    <scope>NUCLEOTIDE SEQUENCE [LARGE SCALE GENOMIC DNA]</scope>
    <source>
        <strain evidence="4 5">CLA-AA-H277</strain>
    </source>
</reference>
<feature type="domain" description="N-acetyltransferase" evidence="3">
    <location>
        <begin position="6"/>
        <end position="174"/>
    </location>
</feature>
<dbReference type="GO" id="GO:0016747">
    <property type="term" value="F:acyltransferase activity, transferring groups other than amino-acyl groups"/>
    <property type="evidence" value="ECO:0007669"/>
    <property type="project" value="InterPro"/>
</dbReference>
<dbReference type="AlphaFoldDB" id="A0AAE3J6B7"/>
<comment type="caution">
    <text evidence="4">The sequence shown here is derived from an EMBL/GenBank/DDBJ whole genome shotgun (WGS) entry which is preliminary data.</text>
</comment>
<dbReference type="PANTHER" id="PTHR43072">
    <property type="entry name" value="N-ACETYLTRANSFERASE"/>
    <property type="match status" value="1"/>
</dbReference>
<organism evidence="4 5">
    <name type="scientific">Fusicatenibacter faecihominis</name>
    <dbReference type="NCBI Taxonomy" id="2881276"/>
    <lineage>
        <taxon>Bacteria</taxon>
        <taxon>Bacillati</taxon>
        <taxon>Bacillota</taxon>
        <taxon>Clostridia</taxon>
        <taxon>Lachnospirales</taxon>
        <taxon>Lachnospiraceae</taxon>
        <taxon>Fusicatenibacter</taxon>
    </lineage>
</organism>
<dbReference type="Gene3D" id="3.40.630.30">
    <property type="match status" value="1"/>
</dbReference>
<sequence length="201" mass="23993">MEKRNFHLRIAKPEDAEEILKVYAPYVEKTAITFEYEVPSVEEFRGRIENTLQHYPYLVVEDETGILGYAYAGRFQTRAAYDWAVETSIYIRMDQKRRGLGRILYDALEEGLKEQGILNVNACIACTDQEDEHLTNDSIYFHKHLGYRLVGKFYQCGYKFHRWYDMVWMEQMIGEHKENQEPIRLFPEIYINFLHWLSKSV</sequence>
<dbReference type="PROSITE" id="PS51186">
    <property type="entry name" value="GNAT"/>
    <property type="match status" value="1"/>
</dbReference>
<dbReference type="PANTHER" id="PTHR43072:SF23">
    <property type="entry name" value="UPF0039 PROTEIN C11D3.02C"/>
    <property type="match status" value="1"/>
</dbReference>
<evidence type="ECO:0000259" key="3">
    <source>
        <dbReference type="PROSITE" id="PS51186"/>
    </source>
</evidence>
<evidence type="ECO:0000256" key="2">
    <source>
        <dbReference type="ARBA" id="ARBA00023315"/>
    </source>
</evidence>
<evidence type="ECO:0000256" key="1">
    <source>
        <dbReference type="ARBA" id="ARBA00022679"/>
    </source>
</evidence>
<keyword evidence="2" id="KW-0012">Acyltransferase</keyword>
<dbReference type="RefSeq" id="WP_227614756.1">
    <property type="nucleotide sequence ID" value="NZ_JAJEPR010000007.1"/>
</dbReference>
<protein>
    <submittedName>
        <fullName evidence="4">N-acetyltransferase family protein</fullName>
    </submittedName>
</protein>
<dbReference type="Pfam" id="PF13420">
    <property type="entry name" value="Acetyltransf_4"/>
    <property type="match status" value="1"/>
</dbReference>
<dbReference type="SUPFAM" id="SSF55729">
    <property type="entry name" value="Acyl-CoA N-acyltransferases (Nat)"/>
    <property type="match status" value="1"/>
</dbReference>
<keyword evidence="5" id="KW-1185">Reference proteome</keyword>
<evidence type="ECO:0000313" key="5">
    <source>
        <dbReference type="Proteomes" id="UP001197875"/>
    </source>
</evidence>
<dbReference type="Proteomes" id="UP001197875">
    <property type="component" value="Unassembled WGS sequence"/>
</dbReference>
<gene>
    <name evidence="4" type="ORF">LKD71_06220</name>
</gene>
<dbReference type="InterPro" id="IPR016181">
    <property type="entry name" value="Acyl_CoA_acyltransferase"/>
</dbReference>
<evidence type="ECO:0000313" key="4">
    <source>
        <dbReference type="EMBL" id="MCC2189405.1"/>
    </source>
</evidence>
<accession>A0AAE3J6B7</accession>
<dbReference type="EMBL" id="JAJEPR010000007">
    <property type="protein sequence ID" value="MCC2189405.1"/>
    <property type="molecule type" value="Genomic_DNA"/>
</dbReference>
<dbReference type="InterPro" id="IPR000182">
    <property type="entry name" value="GNAT_dom"/>
</dbReference>
<keyword evidence="1" id="KW-0808">Transferase</keyword>
<dbReference type="CDD" id="cd04301">
    <property type="entry name" value="NAT_SF"/>
    <property type="match status" value="1"/>
</dbReference>